<dbReference type="AlphaFoldDB" id="A0A8H4V990"/>
<proteinExistence type="predicted"/>
<dbReference type="OrthoDB" id="4927973at2759"/>
<name>A0A8H4V990_9HYPO</name>
<feature type="region of interest" description="Disordered" evidence="1">
    <location>
        <begin position="36"/>
        <end position="59"/>
    </location>
</feature>
<evidence type="ECO:0000313" key="3">
    <source>
        <dbReference type="EMBL" id="KAF4512436.1"/>
    </source>
</evidence>
<feature type="region of interest" description="Disordered" evidence="1">
    <location>
        <begin position="111"/>
        <end position="163"/>
    </location>
</feature>
<protein>
    <submittedName>
        <fullName evidence="3">Uncharacterized protein</fullName>
    </submittedName>
</protein>
<evidence type="ECO:0000256" key="2">
    <source>
        <dbReference type="SAM" id="SignalP"/>
    </source>
</evidence>
<sequence length="222" mass="22556">MRCSLSMLAALSACISAATALPQPGIVPRAGQRKPHYSVVPLEPGDGAPGQGRRASSDPVTVVKTVVEKQSPVTRVIVETAHAQTVTRLVPPPTPTTEGTTTMGLVTPGASSSAAIAEPPASSVAAAPSASTSAPTHAPSAAAASSPCPEATHSLATRDGTRSTSALAMAPTTLTTVATTLQPWLPSPPPTPWSSAVPKWDKQVPAAYPGWNGTAAYRYHRS</sequence>
<comment type="caution">
    <text evidence="3">The sequence shown here is derived from an EMBL/GenBank/DDBJ whole genome shotgun (WGS) entry which is preliminary data.</text>
</comment>
<evidence type="ECO:0000256" key="1">
    <source>
        <dbReference type="SAM" id="MobiDB-lite"/>
    </source>
</evidence>
<dbReference type="EMBL" id="JAAVMX010000002">
    <property type="protein sequence ID" value="KAF4512436.1"/>
    <property type="molecule type" value="Genomic_DNA"/>
</dbReference>
<feature type="chain" id="PRO_5034331395" evidence="2">
    <location>
        <begin position="21"/>
        <end position="222"/>
    </location>
</feature>
<organism evidence="3 4">
    <name type="scientific">Ophiocordyceps sinensis</name>
    <dbReference type="NCBI Taxonomy" id="72228"/>
    <lineage>
        <taxon>Eukaryota</taxon>
        <taxon>Fungi</taxon>
        <taxon>Dikarya</taxon>
        <taxon>Ascomycota</taxon>
        <taxon>Pezizomycotina</taxon>
        <taxon>Sordariomycetes</taxon>
        <taxon>Hypocreomycetidae</taxon>
        <taxon>Hypocreales</taxon>
        <taxon>Ophiocordycipitaceae</taxon>
        <taxon>Ophiocordyceps</taxon>
    </lineage>
</organism>
<evidence type="ECO:0000313" key="4">
    <source>
        <dbReference type="Proteomes" id="UP000557566"/>
    </source>
</evidence>
<keyword evidence="4" id="KW-1185">Reference proteome</keyword>
<gene>
    <name evidence="3" type="ORF">G6O67_001576</name>
</gene>
<dbReference type="Proteomes" id="UP000557566">
    <property type="component" value="Unassembled WGS sequence"/>
</dbReference>
<keyword evidence="2" id="KW-0732">Signal</keyword>
<feature type="compositionally biased region" description="Low complexity" evidence="1">
    <location>
        <begin position="111"/>
        <end position="151"/>
    </location>
</feature>
<accession>A0A8H4V990</accession>
<feature type="signal peptide" evidence="2">
    <location>
        <begin position="1"/>
        <end position="20"/>
    </location>
</feature>
<reference evidence="3 4" key="1">
    <citation type="journal article" date="2020" name="Genome Biol. Evol.">
        <title>A new high-quality draft genome assembly of the Chinese cordyceps Ophiocordyceps sinensis.</title>
        <authorList>
            <person name="Shu R."/>
            <person name="Zhang J."/>
            <person name="Meng Q."/>
            <person name="Zhang H."/>
            <person name="Zhou G."/>
            <person name="Li M."/>
            <person name="Wu P."/>
            <person name="Zhao Y."/>
            <person name="Chen C."/>
            <person name="Qin Q."/>
        </authorList>
    </citation>
    <scope>NUCLEOTIDE SEQUENCE [LARGE SCALE GENOMIC DNA]</scope>
    <source>
        <strain evidence="3 4">IOZ07</strain>
    </source>
</reference>